<dbReference type="HOGENOM" id="CLU_046025_5_4_1"/>
<feature type="domain" description="DUF6534" evidence="2">
    <location>
        <begin position="174"/>
        <end position="259"/>
    </location>
</feature>
<dbReference type="STRING" id="914234.M2RBH6"/>
<feature type="transmembrane region" description="Helical" evidence="1">
    <location>
        <begin position="169"/>
        <end position="190"/>
    </location>
</feature>
<evidence type="ECO:0000256" key="1">
    <source>
        <dbReference type="SAM" id="Phobius"/>
    </source>
</evidence>
<gene>
    <name evidence="3" type="ORF">CERSUDRAFT_115713</name>
</gene>
<keyword evidence="4" id="KW-1185">Reference proteome</keyword>
<feature type="transmembrane region" description="Helical" evidence="1">
    <location>
        <begin position="92"/>
        <end position="115"/>
    </location>
</feature>
<organism evidence="3 4">
    <name type="scientific">Ceriporiopsis subvermispora (strain B)</name>
    <name type="common">White-rot fungus</name>
    <name type="synonym">Gelatoporia subvermispora</name>
    <dbReference type="NCBI Taxonomy" id="914234"/>
    <lineage>
        <taxon>Eukaryota</taxon>
        <taxon>Fungi</taxon>
        <taxon>Dikarya</taxon>
        <taxon>Basidiomycota</taxon>
        <taxon>Agaricomycotina</taxon>
        <taxon>Agaricomycetes</taxon>
        <taxon>Polyporales</taxon>
        <taxon>Gelatoporiaceae</taxon>
        <taxon>Gelatoporia</taxon>
    </lineage>
</organism>
<dbReference type="EMBL" id="KB445799">
    <property type="protein sequence ID" value="EMD35762.1"/>
    <property type="molecule type" value="Genomic_DNA"/>
</dbReference>
<dbReference type="PANTHER" id="PTHR40465:SF1">
    <property type="entry name" value="DUF6534 DOMAIN-CONTAINING PROTEIN"/>
    <property type="match status" value="1"/>
</dbReference>
<dbReference type="InterPro" id="IPR045339">
    <property type="entry name" value="DUF6534"/>
</dbReference>
<feature type="transmembrane region" description="Helical" evidence="1">
    <location>
        <begin position="20"/>
        <end position="44"/>
    </location>
</feature>
<feature type="transmembrane region" description="Helical" evidence="1">
    <location>
        <begin position="127"/>
        <end position="149"/>
    </location>
</feature>
<sequence>MASPAPAAPVELPSLDPTLGALYIGVIFATWLFGIATLQSWNYYQNFPSDRWTFKSLVGFLWVADAFHIVCITHAVYWFTITQWGNVNALQFSVWSLDLSTAVTTTITSTCQLFFTMRVWILSRNWIVTALCVILCAVRFSLSLVTTWASFHVKGIAKYEAEFSWSIRAGLGTAAAADATIAIAMVYYLSRNRTGIKSTDRLISRLLTFTVETCLLTSTMTVIDVICFATLSNDIFLALYFQIAKLYTNALLTSLNLRKTWHNQTTGVHSTGTGFRVATQSEGSATLRLGSQTGKSTMQFSRNTNASQMATVGTTTMDFELSDRQTLPDAKADFDNAL</sequence>
<feature type="transmembrane region" description="Helical" evidence="1">
    <location>
        <begin position="202"/>
        <end position="223"/>
    </location>
</feature>
<dbReference type="Pfam" id="PF20152">
    <property type="entry name" value="DUF6534"/>
    <property type="match status" value="1"/>
</dbReference>
<dbReference type="OrthoDB" id="2794820at2759"/>
<keyword evidence="1" id="KW-0812">Transmembrane</keyword>
<proteinExistence type="predicted"/>
<feature type="transmembrane region" description="Helical" evidence="1">
    <location>
        <begin position="56"/>
        <end position="80"/>
    </location>
</feature>
<evidence type="ECO:0000259" key="2">
    <source>
        <dbReference type="Pfam" id="PF20152"/>
    </source>
</evidence>
<evidence type="ECO:0000313" key="4">
    <source>
        <dbReference type="Proteomes" id="UP000016930"/>
    </source>
</evidence>
<reference evidence="3 4" key="1">
    <citation type="journal article" date="2012" name="Proc. Natl. Acad. Sci. U.S.A.">
        <title>Comparative genomics of Ceriporiopsis subvermispora and Phanerochaete chrysosporium provide insight into selective ligninolysis.</title>
        <authorList>
            <person name="Fernandez-Fueyo E."/>
            <person name="Ruiz-Duenas F.J."/>
            <person name="Ferreira P."/>
            <person name="Floudas D."/>
            <person name="Hibbett D.S."/>
            <person name="Canessa P."/>
            <person name="Larrondo L.F."/>
            <person name="James T.Y."/>
            <person name="Seelenfreund D."/>
            <person name="Lobos S."/>
            <person name="Polanco R."/>
            <person name="Tello M."/>
            <person name="Honda Y."/>
            <person name="Watanabe T."/>
            <person name="Watanabe T."/>
            <person name="Ryu J.S."/>
            <person name="Kubicek C.P."/>
            <person name="Schmoll M."/>
            <person name="Gaskell J."/>
            <person name="Hammel K.E."/>
            <person name="St John F.J."/>
            <person name="Vanden Wymelenberg A."/>
            <person name="Sabat G."/>
            <person name="Splinter BonDurant S."/>
            <person name="Syed K."/>
            <person name="Yadav J.S."/>
            <person name="Doddapaneni H."/>
            <person name="Subramanian V."/>
            <person name="Lavin J.L."/>
            <person name="Oguiza J.A."/>
            <person name="Perez G."/>
            <person name="Pisabarro A.G."/>
            <person name="Ramirez L."/>
            <person name="Santoyo F."/>
            <person name="Master E."/>
            <person name="Coutinho P.M."/>
            <person name="Henrissat B."/>
            <person name="Lombard V."/>
            <person name="Magnuson J.K."/>
            <person name="Kuees U."/>
            <person name="Hori C."/>
            <person name="Igarashi K."/>
            <person name="Samejima M."/>
            <person name="Held B.W."/>
            <person name="Barry K.W."/>
            <person name="LaButti K.M."/>
            <person name="Lapidus A."/>
            <person name="Lindquist E.A."/>
            <person name="Lucas S.M."/>
            <person name="Riley R."/>
            <person name="Salamov A.A."/>
            <person name="Hoffmeister D."/>
            <person name="Schwenk D."/>
            <person name="Hadar Y."/>
            <person name="Yarden O."/>
            <person name="de Vries R.P."/>
            <person name="Wiebenga A."/>
            <person name="Stenlid J."/>
            <person name="Eastwood D."/>
            <person name="Grigoriev I.V."/>
            <person name="Berka R.M."/>
            <person name="Blanchette R.A."/>
            <person name="Kersten P."/>
            <person name="Martinez A.T."/>
            <person name="Vicuna R."/>
            <person name="Cullen D."/>
        </authorList>
    </citation>
    <scope>NUCLEOTIDE SEQUENCE [LARGE SCALE GENOMIC DNA]</scope>
    <source>
        <strain evidence="3 4">B</strain>
    </source>
</reference>
<dbReference type="AlphaFoldDB" id="M2RBH6"/>
<keyword evidence="1" id="KW-0472">Membrane</keyword>
<dbReference type="Proteomes" id="UP000016930">
    <property type="component" value="Unassembled WGS sequence"/>
</dbReference>
<dbReference type="PANTHER" id="PTHR40465">
    <property type="entry name" value="CHROMOSOME 1, WHOLE GENOME SHOTGUN SEQUENCE"/>
    <property type="match status" value="1"/>
</dbReference>
<keyword evidence="1" id="KW-1133">Transmembrane helix</keyword>
<feature type="transmembrane region" description="Helical" evidence="1">
    <location>
        <begin position="235"/>
        <end position="255"/>
    </location>
</feature>
<accession>M2RBH6</accession>
<protein>
    <recommendedName>
        <fullName evidence="2">DUF6534 domain-containing protein</fullName>
    </recommendedName>
</protein>
<name>M2RBH6_CERS8</name>
<evidence type="ECO:0000313" key="3">
    <source>
        <dbReference type="EMBL" id="EMD35762.1"/>
    </source>
</evidence>